<dbReference type="Proteomes" id="UP001595967">
    <property type="component" value="Unassembled WGS sequence"/>
</dbReference>
<accession>A0ABV9GW74</accession>
<dbReference type="InterPro" id="IPR022109">
    <property type="entry name" value="DUF3649"/>
</dbReference>
<dbReference type="EMBL" id="JBHSEW010000003">
    <property type="protein sequence ID" value="MFC4621495.1"/>
    <property type="molecule type" value="Genomic_DNA"/>
</dbReference>
<dbReference type="RefSeq" id="WP_377724403.1">
    <property type="nucleotide sequence ID" value="NZ_JBHSEW010000003.1"/>
</dbReference>
<organism evidence="2 3">
    <name type="scientific">Comamonas nitrativorans</name>
    <dbReference type="NCBI Taxonomy" id="108437"/>
    <lineage>
        <taxon>Bacteria</taxon>
        <taxon>Pseudomonadati</taxon>
        <taxon>Pseudomonadota</taxon>
        <taxon>Betaproteobacteria</taxon>
        <taxon>Burkholderiales</taxon>
        <taxon>Comamonadaceae</taxon>
        <taxon>Comamonas</taxon>
    </lineage>
</organism>
<protein>
    <submittedName>
        <fullName evidence="2">DUF3649 domain-containing protein</fullName>
    </submittedName>
</protein>
<feature type="transmembrane region" description="Helical" evidence="1">
    <location>
        <begin position="87"/>
        <end position="109"/>
    </location>
</feature>
<name>A0ABV9GW74_9BURK</name>
<evidence type="ECO:0000256" key="1">
    <source>
        <dbReference type="SAM" id="Phobius"/>
    </source>
</evidence>
<dbReference type="Pfam" id="PF12365">
    <property type="entry name" value="DUF3649"/>
    <property type="match status" value="1"/>
</dbReference>
<keyword evidence="1" id="KW-0472">Membrane</keyword>
<feature type="transmembrane region" description="Helical" evidence="1">
    <location>
        <begin position="61"/>
        <end position="81"/>
    </location>
</feature>
<gene>
    <name evidence="2" type="ORF">ACFO3A_04645</name>
</gene>
<sequence>MSGSEFVSIGQPSAHPGLARYRVQVALRAVAAVGGGYGLAAASAAAGALGFQSLGLARPDATLAATMLSFIVYAIAAMWAFGCASAVRAWVGIGLPALALALLAGLLTYGGQA</sequence>
<keyword evidence="3" id="KW-1185">Reference proteome</keyword>
<reference evidence="3" key="1">
    <citation type="journal article" date="2019" name="Int. J. Syst. Evol. Microbiol.">
        <title>The Global Catalogue of Microorganisms (GCM) 10K type strain sequencing project: providing services to taxonomists for standard genome sequencing and annotation.</title>
        <authorList>
            <consortium name="The Broad Institute Genomics Platform"/>
            <consortium name="The Broad Institute Genome Sequencing Center for Infectious Disease"/>
            <person name="Wu L."/>
            <person name="Ma J."/>
        </authorList>
    </citation>
    <scope>NUCLEOTIDE SEQUENCE [LARGE SCALE GENOMIC DNA]</scope>
    <source>
        <strain evidence="3">JCM 11650</strain>
    </source>
</reference>
<evidence type="ECO:0000313" key="2">
    <source>
        <dbReference type="EMBL" id="MFC4621495.1"/>
    </source>
</evidence>
<keyword evidence="1" id="KW-1133">Transmembrane helix</keyword>
<proteinExistence type="predicted"/>
<feature type="transmembrane region" description="Helical" evidence="1">
    <location>
        <begin position="25"/>
        <end position="49"/>
    </location>
</feature>
<keyword evidence="1" id="KW-0812">Transmembrane</keyword>
<evidence type="ECO:0000313" key="3">
    <source>
        <dbReference type="Proteomes" id="UP001595967"/>
    </source>
</evidence>
<comment type="caution">
    <text evidence="2">The sequence shown here is derived from an EMBL/GenBank/DDBJ whole genome shotgun (WGS) entry which is preliminary data.</text>
</comment>